<gene>
    <name evidence="3" type="ORF">Salat_1110300</name>
</gene>
<keyword evidence="1" id="KW-0443">Lipid metabolism</keyword>
<comment type="function">
    <text evidence="1">Catalyzes the reduction of fatty acyl-CoA to fatty alcohols.</text>
</comment>
<reference evidence="3" key="2">
    <citation type="journal article" date="2024" name="Plant">
        <title>Genomic evolution and insights into agronomic trait innovations of Sesamum species.</title>
        <authorList>
            <person name="Miao H."/>
            <person name="Wang L."/>
            <person name="Qu L."/>
            <person name="Liu H."/>
            <person name="Sun Y."/>
            <person name="Le M."/>
            <person name="Wang Q."/>
            <person name="Wei S."/>
            <person name="Zheng Y."/>
            <person name="Lin W."/>
            <person name="Duan Y."/>
            <person name="Cao H."/>
            <person name="Xiong S."/>
            <person name="Wang X."/>
            <person name="Wei L."/>
            <person name="Li C."/>
            <person name="Ma Q."/>
            <person name="Ju M."/>
            <person name="Zhao R."/>
            <person name="Li G."/>
            <person name="Mu C."/>
            <person name="Tian Q."/>
            <person name="Mei H."/>
            <person name="Zhang T."/>
            <person name="Gao T."/>
            <person name="Zhang H."/>
        </authorList>
    </citation>
    <scope>NUCLEOTIDE SEQUENCE</scope>
    <source>
        <strain evidence="3">3651</strain>
    </source>
</reference>
<reference evidence="3" key="1">
    <citation type="submission" date="2020-06" db="EMBL/GenBank/DDBJ databases">
        <authorList>
            <person name="Li T."/>
            <person name="Hu X."/>
            <person name="Zhang T."/>
            <person name="Song X."/>
            <person name="Zhang H."/>
            <person name="Dai N."/>
            <person name="Sheng W."/>
            <person name="Hou X."/>
            <person name="Wei L."/>
        </authorList>
    </citation>
    <scope>NUCLEOTIDE SEQUENCE</scope>
    <source>
        <strain evidence="3">3651</strain>
        <tissue evidence="3">Leaf</tissue>
    </source>
</reference>
<dbReference type="EC" id="1.2.1.84" evidence="1"/>
<protein>
    <recommendedName>
        <fullName evidence="1">Fatty acyl-CoA reductase</fullName>
        <ecNumber evidence="1">1.2.1.84</ecNumber>
    </recommendedName>
</protein>
<dbReference type="Pfam" id="PF07993">
    <property type="entry name" value="NAD_binding_4"/>
    <property type="match status" value="1"/>
</dbReference>
<dbReference type="Proteomes" id="UP001293254">
    <property type="component" value="Unassembled WGS sequence"/>
</dbReference>
<dbReference type="GO" id="GO:0080019">
    <property type="term" value="F:alcohol-forming very long-chain fatty acyl-CoA reductase activity"/>
    <property type="evidence" value="ECO:0007669"/>
    <property type="project" value="InterPro"/>
</dbReference>
<dbReference type="GO" id="GO:0010345">
    <property type="term" value="P:suberin biosynthetic process"/>
    <property type="evidence" value="ECO:0007669"/>
    <property type="project" value="TreeGrafter"/>
</dbReference>
<dbReference type="AlphaFoldDB" id="A0AAE1YNH3"/>
<comment type="similarity">
    <text evidence="1">Belongs to the fatty acyl-CoA reductase family.</text>
</comment>
<name>A0AAE1YNH3_9LAMI</name>
<dbReference type="InterPro" id="IPR013120">
    <property type="entry name" value="FAR_NAD-bd"/>
</dbReference>
<dbReference type="PANTHER" id="PTHR11011:SF45">
    <property type="entry name" value="FATTY ACYL-COA REDUCTASE CG8306-RELATED"/>
    <property type="match status" value="1"/>
</dbReference>
<dbReference type="Gene3D" id="3.40.50.720">
    <property type="entry name" value="NAD(P)-binding Rossmann-like Domain"/>
    <property type="match status" value="1"/>
</dbReference>
<evidence type="ECO:0000259" key="2">
    <source>
        <dbReference type="Pfam" id="PF07993"/>
    </source>
</evidence>
<feature type="non-terminal residue" evidence="3">
    <location>
        <position position="478"/>
    </location>
</feature>
<proteinExistence type="inferred from homology"/>
<dbReference type="GO" id="GO:0102965">
    <property type="term" value="F:alcohol-forming long-chain fatty acyl-CoA reductase activity"/>
    <property type="evidence" value="ECO:0007669"/>
    <property type="project" value="UniProtKB-EC"/>
</dbReference>
<keyword evidence="1" id="KW-0444">Lipid biosynthesis</keyword>
<dbReference type="InterPro" id="IPR026055">
    <property type="entry name" value="FAR"/>
</dbReference>
<dbReference type="EMBL" id="JACGWO010000003">
    <property type="protein sequence ID" value="KAK4433480.1"/>
    <property type="molecule type" value="Genomic_DNA"/>
</dbReference>
<feature type="domain" description="Thioester reductase (TE)" evidence="2">
    <location>
        <begin position="22"/>
        <end position="321"/>
    </location>
</feature>
<evidence type="ECO:0000313" key="4">
    <source>
        <dbReference type="Proteomes" id="UP001293254"/>
    </source>
</evidence>
<keyword evidence="1" id="KW-0560">Oxidoreductase</keyword>
<keyword evidence="4" id="KW-1185">Reference proteome</keyword>
<accession>A0AAE1YNH3</accession>
<evidence type="ECO:0000256" key="1">
    <source>
        <dbReference type="RuleBase" id="RU363097"/>
    </source>
</evidence>
<sequence>MSSDDSAGIGILNFFQGKNIFITGATGFLGKALVEKLLRSTAVGKIYVLIKAEDKATAFDRLKSEIINSELFKCLQEEHGTSYEAFVREKLIPVVGNISEPKLGMDFDSTNTIMNEVDVIIQSAANTSFDDRYDSLLEANVNGPQRLMRFAKRCKNLLLFVHISTAYTNGEREGVVFENPITMGENRRKNVSSSFPQLDIANEMSLALKSISRAPTEFETKTHLKKLGQERANFYGWYDAYQLTKAMGEMILNECKGDTPLLIIRPSIIESSYKEPFPGWIQGYKATDPVLISYGKGQLPAFLGDPELPIDIIPVDTVVNTTIAATAKHGIQHKPELSVYHVASSIVNPVRIYDVFEFCYEYFNSNPLIESSSKDNNVEKIKILDNINDLSKYIRDEICQRDGLKLDAIGTNENEILQKLQRKCNIKVKHAIQLCKMYEFAVFYRGRFDIFNTQKLLAEMSKKEQSCFGIDARDIDWR</sequence>
<comment type="catalytic activity">
    <reaction evidence="1">
        <text>a long-chain fatty acyl-CoA + 2 NADPH + 2 H(+) = a long-chain primary fatty alcohol + 2 NADP(+) + CoA</text>
        <dbReference type="Rhea" id="RHEA:52716"/>
        <dbReference type="ChEBI" id="CHEBI:15378"/>
        <dbReference type="ChEBI" id="CHEBI:57287"/>
        <dbReference type="ChEBI" id="CHEBI:57783"/>
        <dbReference type="ChEBI" id="CHEBI:58349"/>
        <dbReference type="ChEBI" id="CHEBI:77396"/>
        <dbReference type="ChEBI" id="CHEBI:83139"/>
        <dbReference type="EC" id="1.2.1.84"/>
    </reaction>
</comment>
<dbReference type="PANTHER" id="PTHR11011">
    <property type="entry name" value="MALE STERILITY PROTEIN 2-RELATED"/>
    <property type="match status" value="1"/>
</dbReference>
<evidence type="ECO:0000313" key="3">
    <source>
        <dbReference type="EMBL" id="KAK4433480.1"/>
    </source>
</evidence>
<comment type="caution">
    <text evidence="3">The sequence shown here is derived from an EMBL/GenBank/DDBJ whole genome shotgun (WGS) entry which is preliminary data.</text>
</comment>
<dbReference type="InterPro" id="IPR036291">
    <property type="entry name" value="NAD(P)-bd_dom_sf"/>
</dbReference>
<dbReference type="SUPFAM" id="SSF51735">
    <property type="entry name" value="NAD(P)-binding Rossmann-fold domains"/>
    <property type="match status" value="1"/>
</dbReference>
<dbReference type="GO" id="GO:0035336">
    <property type="term" value="P:long-chain fatty-acyl-CoA metabolic process"/>
    <property type="evidence" value="ECO:0007669"/>
    <property type="project" value="TreeGrafter"/>
</dbReference>
<keyword evidence="1" id="KW-0521">NADP</keyword>
<organism evidence="3 4">
    <name type="scientific">Sesamum alatum</name>
    <dbReference type="NCBI Taxonomy" id="300844"/>
    <lineage>
        <taxon>Eukaryota</taxon>
        <taxon>Viridiplantae</taxon>
        <taxon>Streptophyta</taxon>
        <taxon>Embryophyta</taxon>
        <taxon>Tracheophyta</taxon>
        <taxon>Spermatophyta</taxon>
        <taxon>Magnoliopsida</taxon>
        <taxon>eudicotyledons</taxon>
        <taxon>Gunneridae</taxon>
        <taxon>Pentapetalae</taxon>
        <taxon>asterids</taxon>
        <taxon>lamiids</taxon>
        <taxon>Lamiales</taxon>
        <taxon>Pedaliaceae</taxon>
        <taxon>Sesamum</taxon>
    </lineage>
</organism>
<dbReference type="CDD" id="cd05236">
    <property type="entry name" value="FAR-N_SDR_e"/>
    <property type="match status" value="1"/>
</dbReference>